<protein>
    <submittedName>
        <fullName evidence="1">NAD(P)/FAD-dependent oxidoreductase</fullName>
    </submittedName>
</protein>
<evidence type="ECO:0000313" key="1">
    <source>
        <dbReference type="EMBL" id="TNX93033.1"/>
    </source>
</evidence>
<name>A0A8H2K0N9_ACIRA</name>
<dbReference type="PRINTS" id="PR00469">
    <property type="entry name" value="PNDRDTASEII"/>
</dbReference>
<dbReference type="Gene3D" id="3.50.50.60">
    <property type="entry name" value="FAD/NAD(P)-binding domain"/>
    <property type="match status" value="2"/>
</dbReference>
<proteinExistence type="predicted"/>
<dbReference type="InterPro" id="IPR036188">
    <property type="entry name" value="FAD/NAD-bd_sf"/>
</dbReference>
<evidence type="ECO:0000313" key="2">
    <source>
        <dbReference type="Proteomes" id="UP000314285"/>
    </source>
</evidence>
<dbReference type="Pfam" id="PF13738">
    <property type="entry name" value="Pyr_redox_3"/>
    <property type="match status" value="1"/>
</dbReference>
<dbReference type="Proteomes" id="UP000314285">
    <property type="component" value="Unassembled WGS sequence"/>
</dbReference>
<dbReference type="InterPro" id="IPR051209">
    <property type="entry name" value="FAD-bind_Monooxygenase_sf"/>
</dbReference>
<gene>
    <name evidence="1" type="ORF">FHY67_05590</name>
</gene>
<dbReference type="PANTHER" id="PTHR42877:SF4">
    <property type="entry name" value="FAD_NAD(P)-BINDING DOMAIN-CONTAINING PROTEIN-RELATED"/>
    <property type="match status" value="1"/>
</dbReference>
<sequence length="515" mass="58273">MMTEVKTKQRVHKKKQSAKNDNQLYDTFIIGAGISGIAAAIKLDEAGLNHFKIIEKASTVGGTWRENTYPGCGCDVPSALYSYSFAPSTRWSHLFAKQPEIFAYLKNVSEKYNILSKIEFNQELVKASWHEDQQRWILETHERVYQARTVIFATGPITEPQIPKLEGLETFTGKMFHSAKWNHEYDLTGKRIAVIGTGASAIQFIPQIQPLAKELFVFQRTAPWVLPKPDLPLGRYTKTLLARAPVIQQRWRQAVAGSLNLINLGLRHPVFLKPVNNGAKQLLKLQIKDAVLRQNVTPQFLIGCKRILFANNYYPALIQPNTRLIPHGLVRVEGNKVIAANGESHEVDVIIWGTGFEVSHPPIGQRVINEKGQYLADLWKNSSPEAYLGTSLESVPNAFLMLGPNILVYDSFIGLAEAQVQYIVNGLLQMKKQGISKLSIKSDVIHQHNIQVQKHLRKTVFNSGGCKSYYLDQNGRNFAAWPWSLKVLKQRLSRLDLNDYDIEYLENMQETKRSA</sequence>
<dbReference type="SUPFAM" id="SSF51905">
    <property type="entry name" value="FAD/NAD(P)-binding domain"/>
    <property type="match status" value="2"/>
</dbReference>
<comment type="caution">
    <text evidence="1">The sequence shown here is derived from an EMBL/GenBank/DDBJ whole genome shotgun (WGS) entry which is preliminary data.</text>
</comment>
<reference evidence="1 2" key="1">
    <citation type="submission" date="2019-06" db="EMBL/GenBank/DDBJ databases">
        <title>Genome of Acinetobacter radioresistens APH1, a phenol degrading strain.</title>
        <authorList>
            <person name="Liu Y."/>
        </authorList>
    </citation>
    <scope>NUCLEOTIDE SEQUENCE [LARGE SCALE GENOMIC DNA]</scope>
    <source>
        <strain evidence="1 2">APH1</strain>
    </source>
</reference>
<dbReference type="PANTHER" id="PTHR42877">
    <property type="entry name" value="L-ORNITHINE N(5)-MONOOXYGENASE-RELATED"/>
    <property type="match status" value="1"/>
</dbReference>
<dbReference type="EMBL" id="VFBM01000003">
    <property type="protein sequence ID" value="TNX93033.1"/>
    <property type="molecule type" value="Genomic_DNA"/>
</dbReference>
<organism evidence="1 2">
    <name type="scientific">Acinetobacter radioresistens</name>
    <dbReference type="NCBI Taxonomy" id="40216"/>
    <lineage>
        <taxon>Bacteria</taxon>
        <taxon>Pseudomonadati</taxon>
        <taxon>Pseudomonadota</taxon>
        <taxon>Gammaproteobacteria</taxon>
        <taxon>Moraxellales</taxon>
        <taxon>Moraxellaceae</taxon>
        <taxon>Acinetobacter</taxon>
    </lineage>
</organism>
<accession>A0A8H2K0N9</accession>
<dbReference type="RefSeq" id="WP_005027050.1">
    <property type="nucleotide sequence ID" value="NZ_CP027365.1"/>
</dbReference>
<dbReference type="AlphaFoldDB" id="A0A8H2K0N9"/>